<proteinExistence type="predicted"/>
<feature type="transmembrane region" description="Helical" evidence="1">
    <location>
        <begin position="259"/>
        <end position="279"/>
    </location>
</feature>
<keyword evidence="1" id="KW-0472">Membrane</keyword>
<feature type="transmembrane region" description="Helical" evidence="1">
    <location>
        <begin position="173"/>
        <end position="199"/>
    </location>
</feature>
<protein>
    <recommendedName>
        <fullName evidence="4">Glycosyltransferase RgtA/B/C/D-like domain-containing protein</fullName>
    </recommendedName>
</protein>
<feature type="transmembrane region" description="Helical" evidence="1">
    <location>
        <begin position="211"/>
        <end position="229"/>
    </location>
</feature>
<dbReference type="EMBL" id="JAFCLK010000016">
    <property type="protein sequence ID" value="MBR1137743.1"/>
    <property type="molecule type" value="Genomic_DNA"/>
</dbReference>
<feature type="transmembrane region" description="Helical" evidence="1">
    <location>
        <begin position="12"/>
        <end position="32"/>
    </location>
</feature>
<dbReference type="Proteomes" id="UP001314635">
    <property type="component" value="Unassembled WGS sequence"/>
</dbReference>
<feature type="transmembrane region" description="Helical" evidence="1">
    <location>
        <begin position="114"/>
        <end position="138"/>
    </location>
</feature>
<keyword evidence="3" id="KW-1185">Reference proteome</keyword>
<reference evidence="3" key="1">
    <citation type="journal article" date="2021" name="ISME J.">
        <title>Evolutionary origin and ecological implication of a unique nif island in free-living Bradyrhizobium lineages.</title>
        <authorList>
            <person name="Tao J."/>
        </authorList>
    </citation>
    <scope>NUCLEOTIDE SEQUENCE [LARGE SCALE GENOMIC DNA]</scope>
    <source>
        <strain evidence="3">SZCCT0094</strain>
    </source>
</reference>
<keyword evidence="1" id="KW-1133">Transmembrane helix</keyword>
<feature type="transmembrane region" description="Helical" evidence="1">
    <location>
        <begin position="300"/>
        <end position="318"/>
    </location>
</feature>
<sequence>MDSTGSSAQKLLQVAGAWLGGCALAAFAVRSVNDPLWADELLTTHLLQADSLPRLWSGIARGIDGNPPLYLTGAWLLTRLLPSAVPVVAALKLLNIALVGLGLVALWRLARRAISAVSCTAGALILVTLNDNLLYAAFELRTYATYFATAAVAALCQQRLIERGRPADLMLSALSFVGLAFAHTFGIAYVGCIALAGCLSRPRDGALLRRALLATGPAVLLLLAWTPVLREQLQVASPYGWMTEPGWSELAETLFSSQWLLAISVVALLGLGNAGMAWLKRTPRRLEEMVASDQGQPARYLGLLAAGFTAFALAGWMVSRAAVPIFVPRFFTPQIVVSYLLLTAFAQWLRVAAPRALALPAALLIGGLMLRNVVDHAATPFHGDPVCADANGGYFESPHVGGDLPVIADSPHVFLPRAAYAAHAAAYRFPLDWDVVMTYPTRSPGNAVDYHILQALQGWLPMPQIVSTADVVRDGAQFLVIETPGRAWFDHLRATHKVQAEALAHSVGRAGVVCTLWKVTAVDGPR</sequence>
<keyword evidence="1" id="KW-0812">Transmembrane</keyword>
<accession>A0ABS5G8T7</accession>
<gene>
    <name evidence="2" type="ORF">JQ619_18395</name>
</gene>
<name>A0ABS5G8T7_9BRAD</name>
<organism evidence="2 3">
    <name type="scientific">Bradyrhizobium denitrificans</name>
    <dbReference type="NCBI Taxonomy" id="2734912"/>
    <lineage>
        <taxon>Bacteria</taxon>
        <taxon>Pseudomonadati</taxon>
        <taxon>Pseudomonadota</taxon>
        <taxon>Alphaproteobacteria</taxon>
        <taxon>Hyphomicrobiales</taxon>
        <taxon>Nitrobacteraceae</taxon>
        <taxon>Bradyrhizobium</taxon>
    </lineage>
</organism>
<dbReference type="RefSeq" id="WP_172236952.1">
    <property type="nucleotide sequence ID" value="NZ_JABFDP010000013.1"/>
</dbReference>
<comment type="caution">
    <text evidence="2">The sequence shown here is derived from an EMBL/GenBank/DDBJ whole genome shotgun (WGS) entry which is preliminary data.</text>
</comment>
<evidence type="ECO:0000313" key="3">
    <source>
        <dbReference type="Proteomes" id="UP001314635"/>
    </source>
</evidence>
<feature type="transmembrane region" description="Helical" evidence="1">
    <location>
        <begin position="84"/>
        <end position="107"/>
    </location>
</feature>
<evidence type="ECO:0000256" key="1">
    <source>
        <dbReference type="SAM" id="Phobius"/>
    </source>
</evidence>
<evidence type="ECO:0000313" key="2">
    <source>
        <dbReference type="EMBL" id="MBR1137743.1"/>
    </source>
</evidence>
<evidence type="ECO:0008006" key="4">
    <source>
        <dbReference type="Google" id="ProtNLM"/>
    </source>
</evidence>